<keyword evidence="4 11" id="KW-0479">Metal-binding</keyword>
<evidence type="ECO:0000256" key="3">
    <source>
        <dbReference type="ARBA" id="ARBA00022679"/>
    </source>
</evidence>
<keyword evidence="2 11" id="KW-0963">Cytoplasm</keyword>
<dbReference type="GO" id="GO:0006012">
    <property type="term" value="P:galactose metabolic process"/>
    <property type="evidence" value="ECO:0007669"/>
    <property type="project" value="UniProtKB-UniRule"/>
</dbReference>
<dbReference type="Pfam" id="PF08544">
    <property type="entry name" value="GHMP_kinases_C"/>
    <property type="match status" value="1"/>
</dbReference>
<dbReference type="Pfam" id="PF10509">
    <property type="entry name" value="GalKase_gal_bdg"/>
    <property type="match status" value="1"/>
</dbReference>
<sequence>MTLLKRLTNEFSKTFGKAYGSRIFFAPGRVNLIGEHTDYNGGHVLPCALSFGTYVVTRKRDDDTVRVYSKNLSDVGVIEFTLNKLVYTKEHDWANYPKGVIKTFIDSGYNMEHGVDMFFYGNIPNAAGLSSSASVEIVTSVAINKIFNFNMDMISLVKLSQKAENEFIGVNCGIMDQFASGMGKLGKAVLLDCNTLQYEYTTLQLDDASIVIANTNKKRGLAESKYNQRIEECNRALIQLKEKLNIKSLGELTEEQFENNKHLILNNIDRNRAKHAVYENRRTIRAVKALENNKIKDFGKFMKESHESLRDDYEVTGEELDTLAELAWNYEGTLGARMTGAGFGGCTVNIVENNKIDEFIDVVGRGYKESIGYEATFYVVSIGDGAREVDINHETYEYEQ</sequence>
<dbReference type="PRINTS" id="PR00959">
    <property type="entry name" value="MEVGALKINASE"/>
</dbReference>
<organism evidence="16 17">
    <name type="scientific">Oceanirhabdus seepicola</name>
    <dbReference type="NCBI Taxonomy" id="2828781"/>
    <lineage>
        <taxon>Bacteria</taxon>
        <taxon>Bacillati</taxon>
        <taxon>Bacillota</taxon>
        <taxon>Clostridia</taxon>
        <taxon>Eubacteriales</taxon>
        <taxon>Clostridiaceae</taxon>
        <taxon>Oceanirhabdus</taxon>
    </lineage>
</organism>
<dbReference type="SUPFAM" id="SSF55060">
    <property type="entry name" value="GHMP Kinase, C-terminal domain"/>
    <property type="match status" value="1"/>
</dbReference>
<dbReference type="InterPro" id="IPR020568">
    <property type="entry name" value="Ribosomal_Su5_D2-typ_SF"/>
</dbReference>
<dbReference type="PROSITE" id="PS00106">
    <property type="entry name" value="GALACTOKINASE"/>
    <property type="match status" value="1"/>
</dbReference>
<feature type="domain" description="GHMP kinase C-terminal" evidence="14">
    <location>
        <begin position="286"/>
        <end position="366"/>
    </location>
</feature>
<dbReference type="InterPro" id="IPR019741">
    <property type="entry name" value="Galactokinase_CS"/>
</dbReference>
<keyword evidence="8 11" id="KW-0460">Magnesium</keyword>
<dbReference type="GO" id="GO:0004335">
    <property type="term" value="F:galactokinase activity"/>
    <property type="evidence" value="ECO:0007669"/>
    <property type="project" value="UniProtKB-UniRule"/>
</dbReference>
<evidence type="ECO:0000256" key="8">
    <source>
        <dbReference type="ARBA" id="ARBA00022842"/>
    </source>
</evidence>
<dbReference type="Gene3D" id="3.30.230.10">
    <property type="match status" value="1"/>
</dbReference>
<dbReference type="PIRSF" id="PIRSF000530">
    <property type="entry name" value="Galactokinase"/>
    <property type="match status" value="1"/>
</dbReference>
<reference evidence="16" key="2">
    <citation type="submission" date="2021-04" db="EMBL/GenBank/DDBJ databases">
        <authorList>
            <person name="Dong X."/>
        </authorList>
    </citation>
    <scope>NUCLEOTIDE SEQUENCE</scope>
    <source>
        <strain evidence="16">ZWT</strain>
    </source>
</reference>
<dbReference type="RefSeq" id="WP_250861055.1">
    <property type="nucleotide sequence ID" value="NZ_JAGSOJ010000004.1"/>
</dbReference>
<dbReference type="PRINTS" id="PR00473">
    <property type="entry name" value="GALCTOKINASE"/>
</dbReference>
<keyword evidence="17" id="KW-1185">Reference proteome</keyword>
<proteinExistence type="inferred from homology"/>
<evidence type="ECO:0000256" key="4">
    <source>
        <dbReference type="ARBA" id="ARBA00022723"/>
    </source>
</evidence>
<comment type="pathway">
    <text evidence="11">Carbohydrate metabolism; galactose metabolism.</text>
</comment>
<dbReference type="SUPFAM" id="SSF54211">
    <property type="entry name" value="Ribosomal protein S5 domain 2-like"/>
    <property type="match status" value="1"/>
</dbReference>
<dbReference type="GO" id="GO:0005829">
    <property type="term" value="C:cytosol"/>
    <property type="evidence" value="ECO:0007669"/>
    <property type="project" value="TreeGrafter"/>
</dbReference>
<name>A0A9J6P7G8_9CLOT</name>
<comment type="subcellular location">
    <subcellularLocation>
        <location evidence="11">Cytoplasm</location>
    </subcellularLocation>
</comment>
<dbReference type="Gene3D" id="3.30.70.890">
    <property type="entry name" value="GHMP kinase, C-terminal domain"/>
    <property type="match status" value="1"/>
</dbReference>
<evidence type="ECO:0000313" key="16">
    <source>
        <dbReference type="EMBL" id="MCM1991921.1"/>
    </source>
</evidence>
<feature type="binding site" evidence="11">
    <location>
        <begin position="35"/>
        <end position="38"/>
    </location>
    <ligand>
        <name>substrate</name>
    </ligand>
</feature>
<evidence type="ECO:0000256" key="9">
    <source>
        <dbReference type="ARBA" id="ARBA00023144"/>
    </source>
</evidence>
<evidence type="ECO:0000256" key="11">
    <source>
        <dbReference type="HAMAP-Rule" id="MF_00246"/>
    </source>
</evidence>
<evidence type="ECO:0000256" key="6">
    <source>
        <dbReference type="ARBA" id="ARBA00022777"/>
    </source>
</evidence>
<keyword evidence="10 11" id="KW-0119">Carbohydrate metabolism</keyword>
<dbReference type="InterPro" id="IPR013750">
    <property type="entry name" value="GHMP_kinase_C_dom"/>
</dbReference>
<dbReference type="GO" id="GO:0005524">
    <property type="term" value="F:ATP binding"/>
    <property type="evidence" value="ECO:0007669"/>
    <property type="project" value="UniProtKB-UniRule"/>
</dbReference>
<feature type="binding site" evidence="11">
    <location>
        <begin position="126"/>
        <end position="132"/>
    </location>
    <ligand>
        <name>ATP</name>
        <dbReference type="ChEBI" id="CHEBI:30616"/>
    </ligand>
</feature>
<evidence type="ECO:0000259" key="14">
    <source>
        <dbReference type="Pfam" id="PF08544"/>
    </source>
</evidence>
<dbReference type="NCBIfam" id="NF003705">
    <property type="entry name" value="PRK05322.1"/>
    <property type="match status" value="1"/>
</dbReference>
<evidence type="ECO:0000313" key="17">
    <source>
        <dbReference type="Proteomes" id="UP001056429"/>
    </source>
</evidence>
<dbReference type="PROSITE" id="PS00627">
    <property type="entry name" value="GHMP_KINASES_ATP"/>
    <property type="match status" value="1"/>
</dbReference>
<dbReference type="InterPro" id="IPR006204">
    <property type="entry name" value="GHMP_kinase_N_dom"/>
</dbReference>
<dbReference type="AlphaFoldDB" id="A0A9J6P7G8"/>
<gene>
    <name evidence="11" type="primary">galK</name>
    <name evidence="16" type="ORF">KDK92_19445</name>
</gene>
<dbReference type="FunFam" id="3.30.230.10:FF:000017">
    <property type="entry name" value="Galactokinase"/>
    <property type="match status" value="1"/>
</dbReference>
<dbReference type="Pfam" id="PF00288">
    <property type="entry name" value="GHMP_kinases_N"/>
    <property type="match status" value="1"/>
</dbReference>
<evidence type="ECO:0000256" key="10">
    <source>
        <dbReference type="ARBA" id="ARBA00023277"/>
    </source>
</evidence>
<feature type="domain" description="Galactokinase N-terminal" evidence="15">
    <location>
        <begin position="9"/>
        <end position="59"/>
    </location>
</feature>
<comment type="catalytic activity">
    <reaction evidence="11">
        <text>alpha-D-galactose + ATP = alpha-D-galactose 1-phosphate + ADP + H(+)</text>
        <dbReference type="Rhea" id="RHEA:13553"/>
        <dbReference type="ChEBI" id="CHEBI:15378"/>
        <dbReference type="ChEBI" id="CHEBI:28061"/>
        <dbReference type="ChEBI" id="CHEBI:30616"/>
        <dbReference type="ChEBI" id="CHEBI:58336"/>
        <dbReference type="ChEBI" id="CHEBI:456216"/>
        <dbReference type="EC" id="2.7.1.6"/>
    </reaction>
</comment>
<feature type="binding site" evidence="11">
    <location>
        <position position="69"/>
    </location>
    <ligand>
        <name>ATP</name>
        <dbReference type="ChEBI" id="CHEBI:30616"/>
    </ligand>
</feature>
<keyword evidence="7 11" id="KW-0067">ATP-binding</keyword>
<dbReference type="NCBIfam" id="TIGR00131">
    <property type="entry name" value="gal_kin"/>
    <property type="match status" value="1"/>
</dbReference>
<dbReference type="InterPro" id="IPR019539">
    <property type="entry name" value="GalKase_N"/>
</dbReference>
<dbReference type="HAMAP" id="MF_00246">
    <property type="entry name" value="Galactokinase"/>
    <property type="match status" value="1"/>
</dbReference>
<keyword evidence="9 11" id="KW-0299">Galactose metabolism</keyword>
<comment type="caution">
    <text evidence="16">The sequence shown here is derived from an EMBL/GenBank/DDBJ whole genome shotgun (WGS) entry which is preliminary data.</text>
</comment>
<evidence type="ECO:0000256" key="7">
    <source>
        <dbReference type="ARBA" id="ARBA00022840"/>
    </source>
</evidence>
<feature type="active site" description="Proton acceptor" evidence="11">
    <location>
        <position position="176"/>
    </location>
</feature>
<feature type="binding site" evidence="11">
    <location>
        <position position="226"/>
    </location>
    <ligand>
        <name>substrate</name>
    </ligand>
</feature>
<dbReference type="InterPro" id="IPR014721">
    <property type="entry name" value="Ribsml_uS5_D2-typ_fold_subgr"/>
</dbReference>
<dbReference type="InterPro" id="IPR036554">
    <property type="entry name" value="GHMP_kinase_C_sf"/>
</dbReference>
<dbReference type="InterPro" id="IPR006203">
    <property type="entry name" value="GHMP_knse_ATP-bd_CS"/>
</dbReference>
<accession>A0A9J6P7G8</accession>
<dbReference type="Proteomes" id="UP001056429">
    <property type="component" value="Unassembled WGS sequence"/>
</dbReference>
<feature type="site" description="Transition state stabilizer" evidence="11">
    <location>
        <position position="29"/>
    </location>
</feature>
<evidence type="ECO:0000256" key="12">
    <source>
        <dbReference type="NCBIfam" id="TIGR00131"/>
    </source>
</evidence>
<keyword evidence="6 11" id="KW-0418">Kinase</keyword>
<keyword evidence="3 11" id="KW-0808">Transferase</keyword>
<dbReference type="InterPro" id="IPR006206">
    <property type="entry name" value="Mevalonate/galactokinase"/>
</dbReference>
<feature type="binding site" evidence="11">
    <location>
        <position position="164"/>
    </location>
    <ligand>
        <name>Mg(2+)</name>
        <dbReference type="ChEBI" id="CHEBI:18420"/>
    </ligand>
</feature>
<evidence type="ECO:0000256" key="1">
    <source>
        <dbReference type="ARBA" id="ARBA00006566"/>
    </source>
</evidence>
<evidence type="ECO:0000256" key="2">
    <source>
        <dbReference type="ARBA" id="ARBA00022490"/>
    </source>
</evidence>
<evidence type="ECO:0000256" key="5">
    <source>
        <dbReference type="ARBA" id="ARBA00022741"/>
    </source>
</evidence>
<comment type="function">
    <text evidence="11">Catalyzes the transfer of the gamma-phosphate of ATP to D-galactose to form alpha-D-galactose-1-phosphate (Gal-1-P).</text>
</comment>
<evidence type="ECO:0000259" key="13">
    <source>
        <dbReference type="Pfam" id="PF00288"/>
    </source>
</evidence>
<comment type="similarity">
    <text evidence="1 11">Belongs to the GHMP kinase family. GalK subfamily.</text>
</comment>
<dbReference type="InterPro" id="IPR022963">
    <property type="entry name" value="Galactokinase_bac"/>
</dbReference>
<feature type="domain" description="GHMP kinase N-terminal" evidence="13">
    <location>
        <begin position="95"/>
        <end position="184"/>
    </location>
</feature>
<reference evidence="16" key="1">
    <citation type="journal article" date="2021" name="mSystems">
        <title>Bacteria and Archaea Synergistically Convert Glycine Betaine to Biogenic Methane in the Formosa Cold Seep of the South China Sea.</title>
        <authorList>
            <person name="Li L."/>
            <person name="Zhang W."/>
            <person name="Zhang S."/>
            <person name="Song L."/>
            <person name="Sun Q."/>
            <person name="Zhang H."/>
            <person name="Xiang H."/>
            <person name="Dong X."/>
        </authorList>
    </citation>
    <scope>NUCLEOTIDE SEQUENCE</scope>
    <source>
        <strain evidence="16">ZWT</strain>
    </source>
</reference>
<dbReference type="GO" id="GO:0000287">
    <property type="term" value="F:magnesium ion binding"/>
    <property type="evidence" value="ECO:0007669"/>
    <property type="project" value="UniProtKB-UniRule"/>
</dbReference>
<protein>
    <recommendedName>
        <fullName evidence="11 12">Galactokinase</fullName>
        <ecNumber evidence="11 12">2.7.1.6</ecNumber>
    </recommendedName>
    <alternativeName>
        <fullName evidence="11">Galactose kinase</fullName>
    </alternativeName>
</protein>
<dbReference type="FunFam" id="3.30.70.890:FF:000001">
    <property type="entry name" value="Galactokinase"/>
    <property type="match status" value="1"/>
</dbReference>
<dbReference type="EMBL" id="JAGSOJ010000004">
    <property type="protein sequence ID" value="MCM1991921.1"/>
    <property type="molecule type" value="Genomic_DNA"/>
</dbReference>
<dbReference type="EC" id="2.7.1.6" evidence="11 12"/>
<dbReference type="PANTHER" id="PTHR10457:SF7">
    <property type="entry name" value="GALACTOKINASE-RELATED"/>
    <property type="match status" value="1"/>
</dbReference>
<feature type="binding site" evidence="11">
    <location>
        <position position="132"/>
    </location>
    <ligand>
        <name>Mg(2+)</name>
        <dbReference type="ChEBI" id="CHEBI:18420"/>
    </ligand>
</feature>
<dbReference type="PANTHER" id="PTHR10457">
    <property type="entry name" value="MEVALONATE KINASE/GALACTOKINASE"/>
    <property type="match status" value="1"/>
</dbReference>
<keyword evidence="5 11" id="KW-0547">Nucleotide-binding</keyword>
<dbReference type="InterPro" id="IPR000705">
    <property type="entry name" value="Galactokinase"/>
</dbReference>
<evidence type="ECO:0000259" key="15">
    <source>
        <dbReference type="Pfam" id="PF10509"/>
    </source>
</evidence>